<dbReference type="GO" id="GO:0030288">
    <property type="term" value="C:outer membrane-bounded periplasmic space"/>
    <property type="evidence" value="ECO:0007669"/>
    <property type="project" value="TreeGrafter"/>
</dbReference>
<dbReference type="RefSeq" id="WP_049736706.1">
    <property type="nucleotide sequence ID" value="NZ_BJON01000006.1"/>
</dbReference>
<comment type="similarity">
    <text evidence="2">Belongs to the bacterial solute-binding protein 8 family.</text>
</comment>
<evidence type="ECO:0000313" key="11">
    <source>
        <dbReference type="Proteomes" id="UP000319578"/>
    </source>
</evidence>
<evidence type="ECO:0000256" key="2">
    <source>
        <dbReference type="ARBA" id="ARBA00008814"/>
    </source>
</evidence>
<dbReference type="OrthoDB" id="2241086at2"/>
<feature type="compositionally biased region" description="Basic and acidic residues" evidence="5">
    <location>
        <begin position="48"/>
        <end position="68"/>
    </location>
</feature>
<dbReference type="Proteomes" id="UP000036834">
    <property type="component" value="Unassembled WGS sequence"/>
</dbReference>
<name>A0A0K9Z0S1_9BACL</name>
<dbReference type="GO" id="GO:1901678">
    <property type="term" value="P:iron coordination entity transport"/>
    <property type="evidence" value="ECO:0007669"/>
    <property type="project" value="UniProtKB-ARBA"/>
</dbReference>
<reference evidence="8 11" key="3">
    <citation type="submission" date="2019-06" db="EMBL/GenBank/DDBJ databases">
        <title>Whole genome shotgun sequence of Brevibacillus reuszeri NBRC 15719.</title>
        <authorList>
            <person name="Hosoyama A."/>
            <person name="Uohara A."/>
            <person name="Ohji S."/>
            <person name="Ichikawa N."/>
        </authorList>
    </citation>
    <scope>NUCLEOTIDE SEQUENCE [LARGE SCALE GENOMIC DNA]</scope>
    <source>
        <strain evidence="8 11">NBRC 15719</strain>
    </source>
</reference>
<evidence type="ECO:0000259" key="7">
    <source>
        <dbReference type="PROSITE" id="PS50983"/>
    </source>
</evidence>
<sequence length="339" mass="37538">MLKNKPLLAVLALVFMFSLFLTACGGTNSSNGNTAQTTTPAEGSTAKPAEKATEAPAEKKMRSFETKKGTVQIPEKPERIVTDYYAGELVAVGGNVVGAETMAFQNPFITEQLKSAQDVGNRVNLEKALELAPDLIVVMYEDNYEALSKIAPTVFIPYGTTTNIYDTVTLFGDIVGDKAKADEFIADFDKKAAEGREKLKGIVDENTTVGLYELANKGDLWIFGDNAGRGGQTVYNALKLKMPHKDLPEQTVQLSMETLPEYAADYMFLTFYNPDNNSDALKNLKESAVWKGLPASKNNQIFFNDFDTYYRYDPIAVREQIGLFVDMIIKRHEENKAKK</sequence>
<keyword evidence="3" id="KW-0813">Transport</keyword>
<organism evidence="9 10">
    <name type="scientific">Brevibacillus reuszeri</name>
    <dbReference type="NCBI Taxonomy" id="54915"/>
    <lineage>
        <taxon>Bacteria</taxon>
        <taxon>Bacillati</taxon>
        <taxon>Bacillota</taxon>
        <taxon>Bacilli</taxon>
        <taxon>Bacillales</taxon>
        <taxon>Paenibacillaceae</taxon>
        <taxon>Brevibacillus</taxon>
    </lineage>
</organism>
<reference evidence="9" key="2">
    <citation type="submission" date="2015-07" db="EMBL/GenBank/DDBJ databases">
        <title>MeaNS - Measles Nucleotide Surveillance Program.</title>
        <authorList>
            <person name="Tran T."/>
            <person name="Druce J."/>
        </authorList>
    </citation>
    <scope>NUCLEOTIDE SEQUENCE</scope>
    <source>
        <strain evidence="9">DSM 9887</strain>
    </source>
</reference>
<proteinExistence type="inferred from homology"/>
<gene>
    <name evidence="8" type="primary">yxeB_2</name>
    <name evidence="9" type="ORF">ADS79_01865</name>
    <name evidence="8" type="ORF">BRE01_16220</name>
</gene>
<dbReference type="Gene3D" id="3.40.50.1980">
    <property type="entry name" value="Nitrogenase molybdenum iron protein domain"/>
    <property type="match status" value="2"/>
</dbReference>
<dbReference type="Pfam" id="PF01497">
    <property type="entry name" value="Peripla_BP_2"/>
    <property type="match status" value="1"/>
</dbReference>
<dbReference type="PROSITE" id="PS51257">
    <property type="entry name" value="PROKAR_LIPOPROTEIN"/>
    <property type="match status" value="1"/>
</dbReference>
<evidence type="ECO:0000256" key="1">
    <source>
        <dbReference type="ARBA" id="ARBA00004196"/>
    </source>
</evidence>
<dbReference type="EMBL" id="LGIQ01000002">
    <property type="protein sequence ID" value="KNB74462.1"/>
    <property type="molecule type" value="Genomic_DNA"/>
</dbReference>
<protein>
    <submittedName>
        <fullName evidence="8 9">Iron(3+)-hydroxamate-binding protein YxeB</fullName>
    </submittedName>
</protein>
<evidence type="ECO:0000256" key="6">
    <source>
        <dbReference type="SAM" id="SignalP"/>
    </source>
</evidence>
<dbReference type="AlphaFoldDB" id="A0A0K9Z0S1"/>
<evidence type="ECO:0000256" key="3">
    <source>
        <dbReference type="ARBA" id="ARBA00022448"/>
    </source>
</evidence>
<comment type="subcellular location">
    <subcellularLocation>
        <location evidence="1">Cell envelope</location>
    </subcellularLocation>
</comment>
<evidence type="ECO:0000313" key="10">
    <source>
        <dbReference type="Proteomes" id="UP000036834"/>
    </source>
</evidence>
<feature type="region of interest" description="Disordered" evidence="5">
    <location>
        <begin position="29"/>
        <end position="70"/>
    </location>
</feature>
<dbReference type="PANTHER" id="PTHR30532:SF26">
    <property type="entry name" value="IRON(3+)-HYDROXAMATE-BINDING PROTEIN FHUD"/>
    <property type="match status" value="1"/>
</dbReference>
<reference evidence="10" key="1">
    <citation type="submission" date="2015-07" db="EMBL/GenBank/DDBJ databases">
        <title>Genome sequencing project for genomic taxonomy and phylogenomics of Bacillus-like bacteria.</title>
        <authorList>
            <person name="Liu B."/>
            <person name="Wang J."/>
            <person name="Zhu Y."/>
            <person name="Liu G."/>
            <person name="Chen Q."/>
            <person name="Chen Z."/>
            <person name="Lan J."/>
            <person name="Che J."/>
            <person name="Ge C."/>
            <person name="Shi H."/>
            <person name="Pan Z."/>
            <person name="Liu X."/>
        </authorList>
    </citation>
    <scope>NUCLEOTIDE SEQUENCE [LARGE SCALE GENOMIC DNA]</scope>
    <source>
        <strain evidence="10">DSM 9887</strain>
    </source>
</reference>
<evidence type="ECO:0000256" key="4">
    <source>
        <dbReference type="ARBA" id="ARBA00022729"/>
    </source>
</evidence>
<feature type="chain" id="PRO_5038750150" evidence="6">
    <location>
        <begin position="24"/>
        <end position="339"/>
    </location>
</feature>
<dbReference type="PROSITE" id="PS50983">
    <property type="entry name" value="FE_B12_PBP"/>
    <property type="match status" value="1"/>
</dbReference>
<dbReference type="SUPFAM" id="SSF53807">
    <property type="entry name" value="Helical backbone' metal receptor"/>
    <property type="match status" value="1"/>
</dbReference>
<comment type="caution">
    <text evidence="9">The sequence shown here is derived from an EMBL/GenBank/DDBJ whole genome shotgun (WGS) entry which is preliminary data.</text>
</comment>
<keyword evidence="11" id="KW-1185">Reference proteome</keyword>
<dbReference type="PATRIC" id="fig|54915.3.peg.5528"/>
<keyword evidence="4 6" id="KW-0732">Signal</keyword>
<feature type="compositionally biased region" description="Polar residues" evidence="5">
    <location>
        <begin position="29"/>
        <end position="42"/>
    </location>
</feature>
<evidence type="ECO:0000256" key="5">
    <source>
        <dbReference type="SAM" id="MobiDB-lite"/>
    </source>
</evidence>
<feature type="domain" description="Fe/B12 periplasmic-binding" evidence="7">
    <location>
        <begin position="79"/>
        <end position="332"/>
    </location>
</feature>
<evidence type="ECO:0000313" key="9">
    <source>
        <dbReference type="EMBL" id="KNB74462.1"/>
    </source>
</evidence>
<dbReference type="PANTHER" id="PTHR30532">
    <property type="entry name" value="IRON III DICITRATE-BINDING PERIPLASMIC PROTEIN"/>
    <property type="match status" value="1"/>
</dbReference>
<dbReference type="InterPro" id="IPR051313">
    <property type="entry name" value="Bact_iron-sidero_bind"/>
</dbReference>
<feature type="signal peptide" evidence="6">
    <location>
        <begin position="1"/>
        <end position="23"/>
    </location>
</feature>
<dbReference type="Proteomes" id="UP000319578">
    <property type="component" value="Unassembled WGS sequence"/>
</dbReference>
<dbReference type="EMBL" id="BJON01000006">
    <property type="protein sequence ID" value="GED67920.1"/>
    <property type="molecule type" value="Genomic_DNA"/>
</dbReference>
<dbReference type="STRING" id="54915.ADS79_01865"/>
<accession>A0A0K9Z0S1</accession>
<dbReference type="InterPro" id="IPR002491">
    <property type="entry name" value="ABC_transptr_periplasmic_BD"/>
</dbReference>
<evidence type="ECO:0000313" key="8">
    <source>
        <dbReference type="EMBL" id="GED67920.1"/>
    </source>
</evidence>